<organism evidence="1 2">
    <name type="scientific">Necator americanus</name>
    <name type="common">Human hookworm</name>
    <dbReference type="NCBI Taxonomy" id="51031"/>
    <lineage>
        <taxon>Eukaryota</taxon>
        <taxon>Metazoa</taxon>
        <taxon>Ecdysozoa</taxon>
        <taxon>Nematoda</taxon>
        <taxon>Chromadorea</taxon>
        <taxon>Rhabditida</taxon>
        <taxon>Rhabditina</taxon>
        <taxon>Rhabditomorpha</taxon>
        <taxon>Strongyloidea</taxon>
        <taxon>Ancylostomatidae</taxon>
        <taxon>Bunostominae</taxon>
        <taxon>Necator</taxon>
    </lineage>
</organism>
<accession>W2STW2</accession>
<gene>
    <name evidence="1" type="ORF">NECAME_13676</name>
</gene>
<protein>
    <submittedName>
        <fullName evidence="1">Uncharacterized protein</fullName>
    </submittedName>
</protein>
<name>W2STW2_NECAM</name>
<dbReference type="AlphaFoldDB" id="W2STW2"/>
<keyword evidence="2" id="KW-1185">Reference proteome</keyword>
<evidence type="ECO:0000313" key="2">
    <source>
        <dbReference type="Proteomes" id="UP000053676"/>
    </source>
</evidence>
<dbReference type="EMBL" id="KI662370">
    <property type="protein sequence ID" value="ETN72948.1"/>
    <property type="molecule type" value="Genomic_DNA"/>
</dbReference>
<dbReference type="OrthoDB" id="5893917at2759"/>
<dbReference type="KEGG" id="nai:NECAME_13676"/>
<evidence type="ECO:0000313" key="1">
    <source>
        <dbReference type="EMBL" id="ETN72948.1"/>
    </source>
</evidence>
<reference evidence="2" key="1">
    <citation type="journal article" date="2014" name="Nat. Genet.">
        <title>Genome of the human hookworm Necator americanus.</title>
        <authorList>
            <person name="Tang Y.T."/>
            <person name="Gao X."/>
            <person name="Rosa B.A."/>
            <person name="Abubucker S."/>
            <person name="Hallsworth-Pepin K."/>
            <person name="Martin J."/>
            <person name="Tyagi R."/>
            <person name="Heizer E."/>
            <person name="Zhang X."/>
            <person name="Bhonagiri-Palsikar V."/>
            <person name="Minx P."/>
            <person name="Warren W.C."/>
            <person name="Wang Q."/>
            <person name="Zhan B."/>
            <person name="Hotez P.J."/>
            <person name="Sternberg P.W."/>
            <person name="Dougall A."/>
            <person name="Gaze S.T."/>
            <person name="Mulvenna J."/>
            <person name="Sotillo J."/>
            <person name="Ranganathan S."/>
            <person name="Rabelo E.M."/>
            <person name="Wilson R.K."/>
            <person name="Felgner P.L."/>
            <person name="Bethony J."/>
            <person name="Hawdon J.M."/>
            <person name="Gasser R.B."/>
            <person name="Loukas A."/>
            <person name="Mitreva M."/>
        </authorList>
    </citation>
    <scope>NUCLEOTIDE SEQUENCE [LARGE SCALE GENOMIC DNA]</scope>
</reference>
<proteinExistence type="predicted"/>
<dbReference type="Proteomes" id="UP000053676">
    <property type="component" value="Unassembled WGS sequence"/>
</dbReference>
<sequence length="182" mass="20455">MLFKSPTQLKYTSIVHVWRQSQGAQGSRESRAVVYNFGVTCTASLMCPPDYFIRFQLANGQFVNNIAMSLYTNQQHRLECRNQQWFYLSPRAPTGQAPKAHSASSCKVCSSVVNSSLCPQKYKCSEPSIGSSNDERMSSVQLKSGSSMIVYPEDVQCDGEWIFDDGRRSHRIESMTCLIRGS</sequence>